<dbReference type="FunFam" id="1.20.5.730:FF:000005">
    <property type="entry name" value="RABaptiN (Rab effector)"/>
    <property type="match status" value="1"/>
</dbReference>
<dbReference type="CDD" id="cd15739">
    <property type="entry name" value="FYVE_RABE_unchar"/>
    <property type="match status" value="1"/>
</dbReference>
<dbReference type="SMART" id="SM00064">
    <property type="entry name" value="FYVE"/>
    <property type="match status" value="1"/>
</dbReference>
<keyword evidence="5" id="KW-0175">Coiled coil</keyword>
<evidence type="ECO:0000256" key="5">
    <source>
        <dbReference type="SAM" id="Coils"/>
    </source>
</evidence>
<dbReference type="Pfam" id="PF09311">
    <property type="entry name" value="Rab5-bind"/>
    <property type="match status" value="1"/>
</dbReference>
<dbReference type="InterPro" id="IPR015390">
    <property type="entry name" value="Rabaptin_Rab5-bd_dom"/>
</dbReference>
<dbReference type="PROSITE" id="PS50178">
    <property type="entry name" value="ZF_FYVE"/>
    <property type="match status" value="1"/>
</dbReference>
<evidence type="ECO:0000256" key="3">
    <source>
        <dbReference type="ARBA" id="ARBA00022833"/>
    </source>
</evidence>
<keyword evidence="3" id="KW-0862">Zinc</keyword>
<sequence>MYTVIADIHLQFQQLHSRVKELEKEKKEVGEDYNTQRATFRKLFLQKEEELKNVTLKQISLETKVERLSKELNEAKSQLYIAGIKENEVEEEKLKAQAEIASLNEIINGRYFTNSIVPFLSQNEVKRLKQVIQTMESQPRKQKAEKEKEGILLAPSNVLSGAKSLAKKVVGQLGNDSDFRSHDNLEDSMKKYFYQAQEDTEVLRSVVLPLEKNIQELSEKLAAAEEKIRKYESGEVNNVPIVSPSKSVSCGMCVNYEAQLVSQQQLAQQLMKEKEIVEMNMQRVKEDLVKETQFRKCMEDKWNEKKEEHKVQVSKLKSLYENAEKEMKILKVNFQQVQEEVKKELASLRFDREKINAELEQLQRDNDNLMGKHSAHSEQLRNESINFPDNVADLQELLLKTHEELIAAKVAKEVREEEVNTLKSEIQLLTEQMDKDLLSRSEIQNSLNLENSKLRKQIESKERERLKLHDSLEKLKAADARNEEEILSKTLEENISELRNRVGSLQQELDTSETVQKDFVKLSQSLQVELEKIRGADTEVRWQHIEDAVDCFGCKILFTSAKKKSHCRHCGKVFCSSCLTHVVRSGPNSRPSNVCQVCHTLLNSETAPYFSQEPPHSPD</sequence>
<evidence type="ECO:0000313" key="7">
    <source>
        <dbReference type="EMBL" id="KAL0272622.1"/>
    </source>
</evidence>
<dbReference type="Gene3D" id="3.30.40.10">
    <property type="entry name" value="Zinc/RING finger domain, C3HC4 (zinc finger)"/>
    <property type="match status" value="1"/>
</dbReference>
<evidence type="ECO:0000256" key="4">
    <source>
        <dbReference type="PROSITE-ProRule" id="PRU00091"/>
    </source>
</evidence>
<dbReference type="GO" id="GO:0005096">
    <property type="term" value="F:GTPase activator activity"/>
    <property type="evidence" value="ECO:0007669"/>
    <property type="project" value="InterPro"/>
</dbReference>
<dbReference type="AlphaFoldDB" id="A0AAW2HS06"/>
<evidence type="ECO:0000256" key="1">
    <source>
        <dbReference type="ARBA" id="ARBA00022723"/>
    </source>
</evidence>
<dbReference type="GO" id="GO:0008270">
    <property type="term" value="F:zinc ion binding"/>
    <property type="evidence" value="ECO:0007669"/>
    <property type="project" value="UniProtKB-KW"/>
</dbReference>
<dbReference type="InterPro" id="IPR000306">
    <property type="entry name" value="Znf_FYVE"/>
</dbReference>
<evidence type="ECO:0000259" key="6">
    <source>
        <dbReference type="PROSITE" id="PS50178"/>
    </source>
</evidence>
<dbReference type="PANTHER" id="PTHR31179">
    <property type="entry name" value="RAB GTPASE-BINDING EFFECTOR PROTEIN"/>
    <property type="match status" value="1"/>
</dbReference>
<feature type="coiled-coil region" evidence="5">
    <location>
        <begin position="412"/>
        <end position="515"/>
    </location>
</feature>
<dbReference type="Pfam" id="PF01363">
    <property type="entry name" value="FYVE"/>
    <property type="match status" value="1"/>
</dbReference>
<comment type="caution">
    <text evidence="7">The sequence shown here is derived from an EMBL/GenBank/DDBJ whole genome shotgun (WGS) entry which is preliminary data.</text>
</comment>
<dbReference type="PANTHER" id="PTHR31179:SF7">
    <property type="entry name" value="FYVE-TYPE DOMAIN-CONTAINING PROTEIN"/>
    <property type="match status" value="1"/>
</dbReference>
<dbReference type="InterPro" id="IPR011011">
    <property type="entry name" value="Znf_FYVE_PHD"/>
</dbReference>
<keyword evidence="1" id="KW-0479">Metal-binding</keyword>
<dbReference type="GO" id="GO:0005769">
    <property type="term" value="C:early endosome"/>
    <property type="evidence" value="ECO:0007669"/>
    <property type="project" value="UniProtKB-SubCell"/>
</dbReference>
<dbReference type="InterPro" id="IPR003914">
    <property type="entry name" value="Rabaptin"/>
</dbReference>
<protein>
    <recommendedName>
        <fullName evidence="6">FYVE-type domain-containing protein</fullName>
    </recommendedName>
</protein>
<keyword evidence="2 4" id="KW-0863">Zinc-finger</keyword>
<proteinExistence type="predicted"/>
<dbReference type="GO" id="GO:0008083">
    <property type="term" value="F:growth factor activity"/>
    <property type="evidence" value="ECO:0007669"/>
    <property type="project" value="InterPro"/>
</dbReference>
<feature type="domain" description="FYVE-type" evidence="6">
    <location>
        <begin position="545"/>
        <end position="603"/>
    </location>
</feature>
<dbReference type="SUPFAM" id="SSF103652">
    <property type="entry name" value="G protein-binding domain"/>
    <property type="match status" value="1"/>
</dbReference>
<dbReference type="InterPro" id="IPR017455">
    <property type="entry name" value="Znf_FYVE-rel"/>
</dbReference>
<feature type="coiled-coil region" evidence="5">
    <location>
        <begin position="5"/>
        <end position="106"/>
    </location>
</feature>
<feature type="coiled-coil region" evidence="5">
    <location>
        <begin position="207"/>
        <end position="379"/>
    </location>
</feature>
<dbReference type="SUPFAM" id="SSF57903">
    <property type="entry name" value="FYVE/PHD zinc finger"/>
    <property type="match status" value="1"/>
</dbReference>
<dbReference type="InterPro" id="IPR013083">
    <property type="entry name" value="Znf_RING/FYVE/PHD"/>
</dbReference>
<name>A0AAW2HS06_9NEOP</name>
<reference evidence="7" key="1">
    <citation type="journal article" date="2024" name="Gigascience">
        <title>Chromosome-level genome of the poultry shaft louse Menopon gallinae provides insight into the host-switching and adaptive evolution of parasitic lice.</title>
        <authorList>
            <person name="Xu Y."/>
            <person name="Ma L."/>
            <person name="Liu S."/>
            <person name="Liang Y."/>
            <person name="Liu Q."/>
            <person name="He Z."/>
            <person name="Tian L."/>
            <person name="Duan Y."/>
            <person name="Cai W."/>
            <person name="Li H."/>
            <person name="Song F."/>
        </authorList>
    </citation>
    <scope>NUCLEOTIDE SEQUENCE</scope>
    <source>
        <strain evidence="7">Cailab_2023a</strain>
    </source>
</reference>
<gene>
    <name evidence="7" type="ORF">PYX00_005523</name>
</gene>
<dbReference type="GO" id="GO:0015031">
    <property type="term" value="P:protein transport"/>
    <property type="evidence" value="ECO:0007669"/>
    <property type="project" value="UniProtKB-KW"/>
</dbReference>
<dbReference type="EMBL" id="JARGDH010000003">
    <property type="protein sequence ID" value="KAL0272622.1"/>
    <property type="molecule type" value="Genomic_DNA"/>
</dbReference>
<dbReference type="Gene3D" id="1.20.5.730">
    <property type="entry name" value="Single helix bin"/>
    <property type="match status" value="1"/>
</dbReference>
<accession>A0AAW2HS06</accession>
<evidence type="ECO:0000256" key="2">
    <source>
        <dbReference type="ARBA" id="ARBA00022771"/>
    </source>
</evidence>
<organism evidence="7">
    <name type="scientific">Menopon gallinae</name>
    <name type="common">poultry shaft louse</name>
    <dbReference type="NCBI Taxonomy" id="328185"/>
    <lineage>
        <taxon>Eukaryota</taxon>
        <taxon>Metazoa</taxon>
        <taxon>Ecdysozoa</taxon>
        <taxon>Arthropoda</taxon>
        <taxon>Hexapoda</taxon>
        <taxon>Insecta</taxon>
        <taxon>Pterygota</taxon>
        <taxon>Neoptera</taxon>
        <taxon>Paraneoptera</taxon>
        <taxon>Psocodea</taxon>
        <taxon>Troctomorpha</taxon>
        <taxon>Phthiraptera</taxon>
        <taxon>Amblycera</taxon>
        <taxon>Menoponidae</taxon>
        <taxon>Menopon</taxon>
    </lineage>
</organism>
<dbReference type="GO" id="GO:0006897">
    <property type="term" value="P:endocytosis"/>
    <property type="evidence" value="ECO:0007669"/>
    <property type="project" value="UniProtKB-KW"/>
</dbReference>